<dbReference type="AlphaFoldDB" id="A0A0C3CQK7"/>
<feature type="compositionally biased region" description="Acidic residues" evidence="1">
    <location>
        <begin position="138"/>
        <end position="150"/>
    </location>
</feature>
<reference evidence="2 3" key="1">
    <citation type="submission" date="2014-04" db="EMBL/GenBank/DDBJ databases">
        <authorList>
            <consortium name="DOE Joint Genome Institute"/>
            <person name="Kuo A."/>
            <person name="Tarkka M."/>
            <person name="Buscot F."/>
            <person name="Kohler A."/>
            <person name="Nagy L.G."/>
            <person name="Floudas D."/>
            <person name="Copeland A."/>
            <person name="Barry K.W."/>
            <person name="Cichocki N."/>
            <person name="Veneault-Fourrey C."/>
            <person name="LaButti K."/>
            <person name="Lindquist E.A."/>
            <person name="Lipzen A."/>
            <person name="Lundell T."/>
            <person name="Morin E."/>
            <person name="Murat C."/>
            <person name="Sun H."/>
            <person name="Tunlid A."/>
            <person name="Henrissat B."/>
            <person name="Grigoriev I.V."/>
            <person name="Hibbett D.S."/>
            <person name="Martin F."/>
            <person name="Nordberg H.P."/>
            <person name="Cantor M.N."/>
            <person name="Hua S.X."/>
        </authorList>
    </citation>
    <scope>NUCLEOTIDE SEQUENCE [LARGE SCALE GENOMIC DNA]</scope>
    <source>
        <strain evidence="2 3">F 1598</strain>
    </source>
</reference>
<dbReference type="OrthoDB" id="204784at2759"/>
<evidence type="ECO:0000313" key="3">
    <source>
        <dbReference type="Proteomes" id="UP000054166"/>
    </source>
</evidence>
<keyword evidence="3" id="KW-1185">Reference proteome</keyword>
<dbReference type="STRING" id="765440.A0A0C3CQK7"/>
<feature type="region of interest" description="Disordered" evidence="1">
    <location>
        <begin position="113"/>
        <end position="150"/>
    </location>
</feature>
<dbReference type="HOGENOM" id="CLU_086246_0_0_1"/>
<organism evidence="2 3">
    <name type="scientific">Piloderma croceum (strain F 1598)</name>
    <dbReference type="NCBI Taxonomy" id="765440"/>
    <lineage>
        <taxon>Eukaryota</taxon>
        <taxon>Fungi</taxon>
        <taxon>Dikarya</taxon>
        <taxon>Basidiomycota</taxon>
        <taxon>Agaricomycotina</taxon>
        <taxon>Agaricomycetes</taxon>
        <taxon>Agaricomycetidae</taxon>
        <taxon>Atheliales</taxon>
        <taxon>Atheliaceae</taxon>
        <taxon>Piloderma</taxon>
    </lineage>
</organism>
<name>A0A0C3CQK7_PILCF</name>
<protein>
    <submittedName>
        <fullName evidence="2">Uncharacterized protein</fullName>
    </submittedName>
</protein>
<feature type="compositionally biased region" description="Basic and acidic residues" evidence="1">
    <location>
        <begin position="113"/>
        <end position="125"/>
    </location>
</feature>
<gene>
    <name evidence="2" type="ORF">PILCRDRAFT_103</name>
</gene>
<accession>A0A0C3CQK7</accession>
<reference evidence="3" key="2">
    <citation type="submission" date="2015-01" db="EMBL/GenBank/DDBJ databases">
        <title>Evolutionary Origins and Diversification of the Mycorrhizal Mutualists.</title>
        <authorList>
            <consortium name="DOE Joint Genome Institute"/>
            <consortium name="Mycorrhizal Genomics Consortium"/>
            <person name="Kohler A."/>
            <person name="Kuo A."/>
            <person name="Nagy L.G."/>
            <person name="Floudas D."/>
            <person name="Copeland A."/>
            <person name="Barry K.W."/>
            <person name="Cichocki N."/>
            <person name="Veneault-Fourrey C."/>
            <person name="LaButti K."/>
            <person name="Lindquist E.A."/>
            <person name="Lipzen A."/>
            <person name="Lundell T."/>
            <person name="Morin E."/>
            <person name="Murat C."/>
            <person name="Riley R."/>
            <person name="Ohm R."/>
            <person name="Sun H."/>
            <person name="Tunlid A."/>
            <person name="Henrissat B."/>
            <person name="Grigoriev I.V."/>
            <person name="Hibbett D.S."/>
            <person name="Martin F."/>
        </authorList>
    </citation>
    <scope>NUCLEOTIDE SEQUENCE [LARGE SCALE GENOMIC DNA]</scope>
    <source>
        <strain evidence="3">F 1598</strain>
    </source>
</reference>
<sequence>MTGHSPLFRLCQDTYSSIKAQYPKDGRRKWKLRVAEQFWKLDPESKAVLNIGVDPISWANADFVTDVDPWDESTSNIPEIGILVRTDYTNEDAWQTVYAKLKEAEKEFASDDISEADKMVEDEPARGTQNQVSPADAMQEDDSSSSDEDDEGIGLIFKIINPQSSESRAQFTSISNLAALRLFNDMDIRLAPTPPAGTQRIKPPNRLVDFHGWQEVYSGKSLWIYDVTSNEDQCVRIVGQSGDMYGTATGDSWRARVSHICELQVNLHGGMKIDFGGLDRWDYGERQRNMHEANLPIT</sequence>
<evidence type="ECO:0000313" key="2">
    <source>
        <dbReference type="EMBL" id="KIM91937.1"/>
    </source>
</evidence>
<dbReference type="InParanoid" id="A0A0C3CQK7"/>
<evidence type="ECO:0000256" key="1">
    <source>
        <dbReference type="SAM" id="MobiDB-lite"/>
    </source>
</evidence>
<dbReference type="EMBL" id="KN832970">
    <property type="protein sequence ID" value="KIM91937.1"/>
    <property type="molecule type" value="Genomic_DNA"/>
</dbReference>
<dbReference type="Proteomes" id="UP000054166">
    <property type="component" value="Unassembled WGS sequence"/>
</dbReference>
<proteinExistence type="predicted"/>